<proteinExistence type="predicted"/>
<sequence length="192" mass="21124">MPAERAVEGTGSGNRSEGIAGVADLGHSVPGMASRVENGGSETERWTAALSNLAEIGTSINSLQNLLVGKAVYVDEDAFAQASAQSNQFRTVKAQERRIRDLEKELDAAVSASRHARAEKREAENLQRAAEARAHEVLQELEDTTQVFKLHLEELRLKQAEVEKKDDEIKMYKAIIETVRKEPRGSKQKKGS</sequence>
<comment type="caution">
    <text evidence="3">The sequence shown here is derived from an EMBL/GenBank/DDBJ whole genome shotgun (WGS) entry which is preliminary data.</text>
</comment>
<evidence type="ECO:0000313" key="3">
    <source>
        <dbReference type="EMBL" id="OAE26564.1"/>
    </source>
</evidence>
<evidence type="ECO:0000313" key="4">
    <source>
        <dbReference type="Proteomes" id="UP000077202"/>
    </source>
</evidence>
<name>A0A176W0G9_MARPO</name>
<dbReference type="PANTHER" id="PTHR36080">
    <property type="entry name" value="DBJ|BAA96220.1"/>
    <property type="match status" value="1"/>
</dbReference>
<keyword evidence="4" id="KW-1185">Reference proteome</keyword>
<gene>
    <name evidence="3" type="ORF">AXG93_3817s1270</name>
</gene>
<organism evidence="3 4">
    <name type="scientific">Marchantia polymorpha subsp. ruderalis</name>
    <dbReference type="NCBI Taxonomy" id="1480154"/>
    <lineage>
        <taxon>Eukaryota</taxon>
        <taxon>Viridiplantae</taxon>
        <taxon>Streptophyta</taxon>
        <taxon>Embryophyta</taxon>
        <taxon>Marchantiophyta</taxon>
        <taxon>Marchantiopsida</taxon>
        <taxon>Marchantiidae</taxon>
        <taxon>Marchantiales</taxon>
        <taxon>Marchantiaceae</taxon>
        <taxon>Marchantia</taxon>
    </lineage>
</organism>
<evidence type="ECO:0000256" key="1">
    <source>
        <dbReference type="SAM" id="Coils"/>
    </source>
</evidence>
<dbReference type="PANTHER" id="PTHR36080:SF1">
    <property type="entry name" value="DBJ|BAA96220.1"/>
    <property type="match status" value="1"/>
</dbReference>
<feature type="region of interest" description="Disordered" evidence="2">
    <location>
        <begin position="1"/>
        <end position="20"/>
    </location>
</feature>
<dbReference type="EMBL" id="LVLJ01002165">
    <property type="protein sequence ID" value="OAE26564.1"/>
    <property type="molecule type" value="Genomic_DNA"/>
</dbReference>
<accession>A0A176W0G9</accession>
<reference evidence="3" key="1">
    <citation type="submission" date="2016-03" db="EMBL/GenBank/DDBJ databases">
        <title>Mechanisms controlling the formation of the plant cell surface in tip-growing cells are functionally conserved among land plants.</title>
        <authorList>
            <person name="Honkanen S."/>
            <person name="Jones V.A."/>
            <person name="Morieri G."/>
            <person name="Champion C."/>
            <person name="Hetherington A.J."/>
            <person name="Kelly S."/>
            <person name="Saint-Marcoux D."/>
            <person name="Proust H."/>
            <person name="Prescott H."/>
            <person name="Dolan L."/>
        </authorList>
    </citation>
    <scope>NUCLEOTIDE SEQUENCE [LARGE SCALE GENOMIC DNA]</scope>
    <source>
        <tissue evidence="3">Whole gametophyte</tissue>
    </source>
</reference>
<dbReference type="AlphaFoldDB" id="A0A176W0G9"/>
<feature type="coiled-coil region" evidence="1">
    <location>
        <begin position="85"/>
        <end position="182"/>
    </location>
</feature>
<evidence type="ECO:0000256" key="2">
    <source>
        <dbReference type="SAM" id="MobiDB-lite"/>
    </source>
</evidence>
<protein>
    <submittedName>
        <fullName evidence="3">Uncharacterized protein</fullName>
    </submittedName>
</protein>
<keyword evidence="1" id="KW-0175">Coiled coil</keyword>
<dbReference type="Proteomes" id="UP000077202">
    <property type="component" value="Unassembled WGS sequence"/>
</dbReference>